<dbReference type="Gene3D" id="1.20.120.910">
    <property type="entry name" value="DksA, coiled-coil domain"/>
    <property type="match status" value="1"/>
</dbReference>
<gene>
    <name evidence="7" type="ORF">SAMN05216363_5182</name>
</gene>
<dbReference type="GeneID" id="83640420"/>
<dbReference type="AlphaFoldDB" id="A0A1H2NDV2"/>
<evidence type="ECO:0000256" key="4">
    <source>
        <dbReference type="PROSITE-ProRule" id="PRU00510"/>
    </source>
</evidence>
<dbReference type="PANTHER" id="PTHR33823">
    <property type="entry name" value="RNA POLYMERASE-BINDING TRANSCRIPTION FACTOR DKSA-RELATED"/>
    <property type="match status" value="1"/>
</dbReference>
<dbReference type="SUPFAM" id="SSF57716">
    <property type="entry name" value="Glucocorticoid receptor-like (DNA-binding domain)"/>
    <property type="match status" value="1"/>
</dbReference>
<evidence type="ECO:0000256" key="3">
    <source>
        <dbReference type="ARBA" id="ARBA00022833"/>
    </source>
</evidence>
<keyword evidence="3" id="KW-0862">Zinc</keyword>
<dbReference type="InterPro" id="IPR000962">
    <property type="entry name" value="Znf_DskA_TraR"/>
</dbReference>
<dbReference type="Pfam" id="PF01258">
    <property type="entry name" value="zf-dskA_traR"/>
    <property type="match status" value="1"/>
</dbReference>
<name>A0A1H2NDV2_9PSED</name>
<dbReference type="EMBL" id="LT629797">
    <property type="protein sequence ID" value="SDV03554.1"/>
    <property type="molecule type" value="Genomic_DNA"/>
</dbReference>
<keyword evidence="1" id="KW-0479">Metal-binding</keyword>
<protein>
    <submittedName>
        <fullName evidence="7">Transcriptional regulator, TraR/DksA family</fullName>
    </submittedName>
</protein>
<dbReference type="PROSITE" id="PS51128">
    <property type="entry name" value="ZF_DKSA_2"/>
    <property type="match status" value="1"/>
</dbReference>
<feature type="domain" description="DnaK suppressor protein-like N-terminal" evidence="6">
    <location>
        <begin position="5"/>
        <end position="53"/>
    </location>
</feature>
<dbReference type="Pfam" id="PF21173">
    <property type="entry name" value="DksA-like_N"/>
    <property type="match status" value="1"/>
</dbReference>
<accession>A0A1H2NDV2</accession>
<organism evidence="7 8">
    <name type="scientific">Pseudomonas sihuiensis</name>
    <dbReference type="NCBI Taxonomy" id="1274359"/>
    <lineage>
        <taxon>Bacteria</taxon>
        <taxon>Pseudomonadati</taxon>
        <taxon>Pseudomonadota</taxon>
        <taxon>Gammaproteobacteria</taxon>
        <taxon>Pseudomonadales</taxon>
        <taxon>Pseudomonadaceae</taxon>
        <taxon>Pseudomonas</taxon>
    </lineage>
</organism>
<feature type="zinc finger region" description="dksA C4-type" evidence="4">
    <location>
        <begin position="75"/>
        <end position="99"/>
    </location>
</feature>
<proteinExistence type="predicted"/>
<evidence type="ECO:0000256" key="1">
    <source>
        <dbReference type="ARBA" id="ARBA00022723"/>
    </source>
</evidence>
<dbReference type="GO" id="GO:0008270">
    <property type="term" value="F:zinc ion binding"/>
    <property type="evidence" value="ECO:0007669"/>
    <property type="project" value="UniProtKB-KW"/>
</dbReference>
<evidence type="ECO:0000259" key="6">
    <source>
        <dbReference type="Pfam" id="PF21173"/>
    </source>
</evidence>
<evidence type="ECO:0000259" key="5">
    <source>
        <dbReference type="Pfam" id="PF01258"/>
    </source>
</evidence>
<evidence type="ECO:0000313" key="7">
    <source>
        <dbReference type="EMBL" id="SDV03554.1"/>
    </source>
</evidence>
<sequence length="114" mass="12680">MAHRDVLDALLHDYTTRAEAIRRDLGRSHSADFAEQAQQRQNDEVLEALLAEAEHGVLLVRQAQRRLAEGRYGECLCCGEPVEAARLAALPVAEYCLRCAEDLGDYSSQAARLK</sequence>
<keyword evidence="8" id="KW-1185">Reference proteome</keyword>
<dbReference type="Proteomes" id="UP000198675">
    <property type="component" value="Chromosome I"/>
</dbReference>
<reference evidence="8" key="1">
    <citation type="submission" date="2016-10" db="EMBL/GenBank/DDBJ databases">
        <authorList>
            <person name="Varghese N."/>
            <person name="Submissions S."/>
        </authorList>
    </citation>
    <scope>NUCLEOTIDE SEQUENCE [LARGE SCALE GENOMIC DNA]</scope>
    <source>
        <strain evidence="8">KCTC 32246</strain>
    </source>
</reference>
<feature type="domain" description="Zinc finger DksA/TraR C4-type" evidence="5">
    <location>
        <begin position="70"/>
        <end position="102"/>
    </location>
</feature>
<dbReference type="InterPro" id="IPR048487">
    <property type="entry name" value="DksA-like_N"/>
</dbReference>
<dbReference type="RefSeq" id="WP_045734311.1">
    <property type="nucleotide sequence ID" value="NZ_LT629797.1"/>
</dbReference>
<dbReference type="PANTHER" id="PTHR33823:SF4">
    <property type="entry name" value="GENERAL STRESS PROTEIN 16O"/>
    <property type="match status" value="1"/>
</dbReference>
<evidence type="ECO:0000256" key="2">
    <source>
        <dbReference type="ARBA" id="ARBA00022771"/>
    </source>
</evidence>
<evidence type="ECO:0000313" key="8">
    <source>
        <dbReference type="Proteomes" id="UP000198675"/>
    </source>
</evidence>
<keyword evidence="2" id="KW-0863">Zinc-finger</keyword>